<keyword evidence="1" id="KW-0175">Coiled coil</keyword>
<feature type="coiled-coil region" evidence="1">
    <location>
        <begin position="262"/>
        <end position="296"/>
    </location>
</feature>
<evidence type="ECO:0000313" key="3">
    <source>
        <dbReference type="EMBL" id="BAI81791.1"/>
    </source>
</evidence>
<sequence length="323" mass="38524">MSKYKNLNPKDLYDISISNLYNYIYEIMENFNYAFHQSVKEIPGKTICEIWKAKHSTKEVLVWIEVVQDGQEVDSDLPITILRIMNDYNLKNLFFFTNGYLNNETKQLLDEENYFIFTTDEIIETLLAIDKKKITKVKSKRKKTKVPSGFILIKNYLKNREIPKHRTIIKLGLINNIINKYLALHKPIYQLIQHIENYENVPDDIEKKLKMLQFNLLPYLLVISSYKFITPFSYLKVDLFEYIKYLIMYIGAVIEYEPLEDVERYKNQIDDYINKFNNIDKEIEKYRSEYLELNKKLAKNLLIQAVTVMLGLFIIGLYILLKK</sequence>
<feature type="transmembrane region" description="Helical" evidence="2">
    <location>
        <begin position="216"/>
        <end position="235"/>
    </location>
</feature>
<dbReference type="KEGG" id="ddf:DEFDS_P171"/>
<dbReference type="Proteomes" id="UP000001520">
    <property type="component" value="Plasmid megaplasmid pDF308"/>
</dbReference>
<keyword evidence="4" id="KW-1185">Reference proteome</keyword>
<gene>
    <name evidence="3" type="ordered locus">DEFDS_P171</name>
</gene>
<evidence type="ECO:0000256" key="2">
    <source>
        <dbReference type="SAM" id="Phobius"/>
    </source>
</evidence>
<name>D3PEZ9_DEFDS</name>
<reference evidence="3 4" key="1">
    <citation type="journal article" date="2010" name="DNA Res.">
        <title>Bacterial lifestyle in a deep-sea hydrothermal vent chimney revealed by the genome sequence of the thermophilic bacterium Deferribacter desulfuricans SSM1.</title>
        <authorList>
            <person name="Takaki Y."/>
            <person name="Shimamura S."/>
            <person name="Nakagawa S."/>
            <person name="Fukuhara Y."/>
            <person name="Horikawa H."/>
            <person name="Ankai A."/>
            <person name="Harada T."/>
            <person name="Hosoyama A."/>
            <person name="Oguchi A."/>
            <person name="Fukui S."/>
            <person name="Fujita N."/>
            <person name="Takami H."/>
            <person name="Takai K."/>
        </authorList>
    </citation>
    <scope>NUCLEOTIDE SEQUENCE [LARGE SCALE GENOMIC DNA]</scope>
    <source>
        <strain evidence="4">DSM 14783 / JCM 11476 / NBRC 101012 / SSM1</strain>
        <plasmid evidence="4">Plasmid megaplasmid pDF308</plasmid>
    </source>
</reference>
<protein>
    <submittedName>
        <fullName evidence="3">Uncharacterized protein</fullName>
    </submittedName>
</protein>
<keyword evidence="2" id="KW-1133">Transmembrane helix</keyword>
<proteinExistence type="predicted"/>
<dbReference type="eggNOG" id="ENOG5030VF7">
    <property type="taxonomic scope" value="Bacteria"/>
</dbReference>
<keyword evidence="2" id="KW-0472">Membrane</keyword>
<evidence type="ECO:0000256" key="1">
    <source>
        <dbReference type="SAM" id="Coils"/>
    </source>
</evidence>
<keyword evidence="2" id="KW-0812">Transmembrane</keyword>
<dbReference type="AlphaFoldDB" id="D3PEZ9"/>
<geneLocation type="plasmid" evidence="3 4">
    <name>megaplasmid pDF308</name>
</geneLocation>
<dbReference type="EMBL" id="AP011530">
    <property type="protein sequence ID" value="BAI81791.1"/>
    <property type="molecule type" value="Genomic_DNA"/>
</dbReference>
<dbReference type="RefSeq" id="WP_013009009.1">
    <property type="nucleotide sequence ID" value="NC_013940.1"/>
</dbReference>
<dbReference type="OrthoDB" id="9783362at2"/>
<organism evidence="3 4">
    <name type="scientific">Deferribacter desulfuricans (strain DSM 14783 / JCM 11476 / NBRC 101012 / SSM1)</name>
    <dbReference type="NCBI Taxonomy" id="639282"/>
    <lineage>
        <taxon>Bacteria</taxon>
        <taxon>Pseudomonadati</taxon>
        <taxon>Deferribacterota</taxon>
        <taxon>Deferribacteres</taxon>
        <taxon>Deferribacterales</taxon>
        <taxon>Deferribacteraceae</taxon>
        <taxon>Deferribacter</taxon>
    </lineage>
</organism>
<evidence type="ECO:0000313" key="4">
    <source>
        <dbReference type="Proteomes" id="UP000001520"/>
    </source>
</evidence>
<feature type="transmembrane region" description="Helical" evidence="2">
    <location>
        <begin position="301"/>
        <end position="321"/>
    </location>
</feature>
<keyword evidence="3" id="KW-0614">Plasmid</keyword>
<dbReference type="HOGENOM" id="CLU_857424_0_0_0"/>
<accession>D3PEZ9</accession>